<dbReference type="PANTHER" id="PTHR33098:SF53">
    <property type="entry name" value="OS05G0540900 PROTEIN"/>
    <property type="match status" value="1"/>
</dbReference>
<proteinExistence type="predicted"/>
<feature type="compositionally biased region" description="Polar residues" evidence="1">
    <location>
        <begin position="50"/>
        <end position="59"/>
    </location>
</feature>
<name>A0ABU6S3X6_9FABA</name>
<reference evidence="3 4" key="1">
    <citation type="journal article" date="2023" name="Plants (Basel)">
        <title>Bridging the Gap: Combining Genomics and Transcriptomics Approaches to Understand Stylosanthes scabra, an Orphan Legume from the Brazilian Caatinga.</title>
        <authorList>
            <person name="Ferreira-Neto J.R.C."/>
            <person name="da Silva M.D."/>
            <person name="Binneck E."/>
            <person name="de Melo N.F."/>
            <person name="da Silva R.H."/>
            <person name="de Melo A.L.T.M."/>
            <person name="Pandolfi V."/>
            <person name="Bustamante F.O."/>
            <person name="Brasileiro-Vidal A.C."/>
            <person name="Benko-Iseppon A.M."/>
        </authorList>
    </citation>
    <scope>NUCLEOTIDE SEQUENCE [LARGE SCALE GENOMIC DNA]</scope>
    <source>
        <tissue evidence="3">Leaves</tissue>
    </source>
</reference>
<feature type="transmembrane region" description="Helical" evidence="2">
    <location>
        <begin position="20"/>
        <end position="44"/>
    </location>
</feature>
<keyword evidence="2" id="KW-1133">Transmembrane helix</keyword>
<protein>
    <submittedName>
        <fullName evidence="3">Uncharacterized protein</fullName>
    </submittedName>
</protein>
<feature type="compositionally biased region" description="Polar residues" evidence="1">
    <location>
        <begin position="77"/>
        <end position="99"/>
    </location>
</feature>
<sequence>MLEETPSSSPSLTAAPTCWAVINSWFTSTVFFLVLQLVIATIYVTSNMASNQKQEQDSQGNDDDTTTQEISRPRSPSRLTYTSHENPLHQVQTSHARSPTTRKEEIDDDDDDEEKEEKSLDEVYSQIILEGQLRHFRRSRSDTELPVKVGGKMKKSALSHLVMSGADDGVDAKADDFINKFKKQLKLQRLDSITT</sequence>
<evidence type="ECO:0000256" key="2">
    <source>
        <dbReference type="SAM" id="Phobius"/>
    </source>
</evidence>
<dbReference type="InterPro" id="IPR008480">
    <property type="entry name" value="DUF761_pln"/>
</dbReference>
<organism evidence="3 4">
    <name type="scientific">Stylosanthes scabra</name>
    <dbReference type="NCBI Taxonomy" id="79078"/>
    <lineage>
        <taxon>Eukaryota</taxon>
        <taxon>Viridiplantae</taxon>
        <taxon>Streptophyta</taxon>
        <taxon>Embryophyta</taxon>
        <taxon>Tracheophyta</taxon>
        <taxon>Spermatophyta</taxon>
        <taxon>Magnoliopsida</taxon>
        <taxon>eudicotyledons</taxon>
        <taxon>Gunneridae</taxon>
        <taxon>Pentapetalae</taxon>
        <taxon>rosids</taxon>
        <taxon>fabids</taxon>
        <taxon>Fabales</taxon>
        <taxon>Fabaceae</taxon>
        <taxon>Papilionoideae</taxon>
        <taxon>50 kb inversion clade</taxon>
        <taxon>dalbergioids sensu lato</taxon>
        <taxon>Dalbergieae</taxon>
        <taxon>Pterocarpus clade</taxon>
        <taxon>Stylosanthes</taxon>
    </lineage>
</organism>
<feature type="region of interest" description="Disordered" evidence="1">
    <location>
        <begin position="50"/>
        <end position="121"/>
    </location>
</feature>
<dbReference type="EMBL" id="JASCZI010060421">
    <property type="protein sequence ID" value="MED6130753.1"/>
    <property type="molecule type" value="Genomic_DNA"/>
</dbReference>
<keyword evidence="2" id="KW-0472">Membrane</keyword>
<dbReference type="Proteomes" id="UP001341840">
    <property type="component" value="Unassembled WGS sequence"/>
</dbReference>
<dbReference type="Pfam" id="PF05553">
    <property type="entry name" value="DUF761"/>
    <property type="match status" value="1"/>
</dbReference>
<accession>A0ABU6S3X6</accession>
<keyword evidence="2" id="KW-0812">Transmembrane</keyword>
<evidence type="ECO:0000313" key="3">
    <source>
        <dbReference type="EMBL" id="MED6130753.1"/>
    </source>
</evidence>
<feature type="compositionally biased region" description="Acidic residues" evidence="1">
    <location>
        <begin position="106"/>
        <end position="115"/>
    </location>
</feature>
<gene>
    <name evidence="3" type="ORF">PIB30_003327</name>
</gene>
<keyword evidence="4" id="KW-1185">Reference proteome</keyword>
<comment type="caution">
    <text evidence="3">The sequence shown here is derived from an EMBL/GenBank/DDBJ whole genome shotgun (WGS) entry which is preliminary data.</text>
</comment>
<evidence type="ECO:0000256" key="1">
    <source>
        <dbReference type="SAM" id="MobiDB-lite"/>
    </source>
</evidence>
<evidence type="ECO:0000313" key="4">
    <source>
        <dbReference type="Proteomes" id="UP001341840"/>
    </source>
</evidence>
<dbReference type="PANTHER" id="PTHR33098">
    <property type="entry name" value="COTTON FIBER (DUF761)"/>
    <property type="match status" value="1"/>
</dbReference>